<proteinExistence type="inferred from homology"/>
<dbReference type="PRINTS" id="PR01221">
    <property type="entry name" value="MAJORURINARY"/>
</dbReference>
<feature type="domain" description="Lipocalin/cytosolic fatty-acid binding" evidence="9">
    <location>
        <begin position="34"/>
        <end position="173"/>
    </location>
</feature>
<dbReference type="PANTHER" id="PTHR11430:SF76">
    <property type="entry name" value="MAJOR URINARY PROTEIN 1-RELATED"/>
    <property type="match status" value="1"/>
</dbReference>
<comment type="similarity">
    <text evidence="2 7">Belongs to the calycin superfamily. Lipocalin family.</text>
</comment>
<dbReference type="InterPro" id="IPR002971">
    <property type="entry name" value="Maj_urinary"/>
</dbReference>
<evidence type="ECO:0000256" key="5">
    <source>
        <dbReference type="ARBA" id="ARBA00023106"/>
    </source>
</evidence>
<dbReference type="InterPro" id="IPR000566">
    <property type="entry name" value="Lipocln_cytosolic_FA-bd_dom"/>
</dbReference>
<keyword evidence="11" id="KW-1185">Reference proteome</keyword>
<evidence type="ECO:0000259" key="9">
    <source>
        <dbReference type="Pfam" id="PF00061"/>
    </source>
</evidence>
<dbReference type="InterPro" id="IPR012674">
    <property type="entry name" value="Calycin"/>
</dbReference>
<keyword evidence="6" id="KW-1015">Disulfide bond</keyword>
<reference evidence="10 11" key="1">
    <citation type="submission" date="2024-08" db="EMBL/GenBank/DDBJ databases">
        <title>The draft genome of Apodemus speciosus.</title>
        <authorList>
            <person name="Nabeshima K."/>
            <person name="Suzuki S."/>
            <person name="Onuma M."/>
        </authorList>
    </citation>
    <scope>NUCLEOTIDE SEQUENCE [LARGE SCALE GENOMIC DNA]</scope>
    <source>
        <strain evidence="10">IB14-021</strain>
    </source>
</reference>
<keyword evidence="4 8" id="KW-0732">Signal</keyword>
<dbReference type="Gene3D" id="2.40.128.20">
    <property type="match status" value="1"/>
</dbReference>
<dbReference type="SUPFAM" id="SSF50814">
    <property type="entry name" value="Lipocalins"/>
    <property type="match status" value="1"/>
</dbReference>
<dbReference type="InterPro" id="IPR002345">
    <property type="entry name" value="Lipocalin"/>
</dbReference>
<keyword evidence="3" id="KW-0964">Secreted</keyword>
<dbReference type="PRINTS" id="PR00179">
    <property type="entry name" value="LIPOCALIN"/>
</dbReference>
<sequence length="180" mass="20696">MRLLLLLCLGLTLVCVHAGEASSLGENFDAEKISGYWYSIALASDRREKIEEHGSMRVFVEHIQASENALSFKLHTIVNGECTELFLVADKTEKAGEYYVNYDGHNRFTVLKTDYDNYIMFHLINVSEEEPFQLMELYGKEQDLSSYIKEEFIELCEEHGIPRGNVIDLTKTDRCLEARD</sequence>
<evidence type="ECO:0000313" key="10">
    <source>
        <dbReference type="EMBL" id="GAB1288554.1"/>
    </source>
</evidence>
<dbReference type="Pfam" id="PF00061">
    <property type="entry name" value="Lipocalin"/>
    <property type="match status" value="1"/>
</dbReference>
<comment type="caution">
    <text evidence="10">The sequence shown here is derived from an EMBL/GenBank/DDBJ whole genome shotgun (WGS) entry which is preliminary data.</text>
</comment>
<comment type="subcellular location">
    <subcellularLocation>
        <location evidence="1">Secreted</location>
    </subcellularLocation>
</comment>
<evidence type="ECO:0000256" key="2">
    <source>
        <dbReference type="ARBA" id="ARBA00006889"/>
    </source>
</evidence>
<evidence type="ECO:0000256" key="4">
    <source>
        <dbReference type="ARBA" id="ARBA00022729"/>
    </source>
</evidence>
<dbReference type="PANTHER" id="PTHR11430">
    <property type="entry name" value="LIPOCALIN"/>
    <property type="match status" value="1"/>
</dbReference>
<gene>
    <name evidence="10" type="ORF">APTSU1_000378400</name>
</gene>
<dbReference type="Proteomes" id="UP001623349">
    <property type="component" value="Unassembled WGS sequence"/>
</dbReference>
<evidence type="ECO:0000256" key="6">
    <source>
        <dbReference type="ARBA" id="ARBA00023157"/>
    </source>
</evidence>
<evidence type="ECO:0000256" key="8">
    <source>
        <dbReference type="SAM" id="SignalP"/>
    </source>
</evidence>
<evidence type="ECO:0000256" key="7">
    <source>
        <dbReference type="RuleBase" id="RU003695"/>
    </source>
</evidence>
<evidence type="ECO:0000256" key="1">
    <source>
        <dbReference type="ARBA" id="ARBA00004613"/>
    </source>
</evidence>
<feature type="signal peptide" evidence="8">
    <location>
        <begin position="1"/>
        <end position="18"/>
    </location>
</feature>
<accession>A0ABQ0ENA9</accession>
<protein>
    <submittedName>
        <fullName evidence="10">Major urinary protein 4</fullName>
    </submittedName>
</protein>
<dbReference type="EMBL" id="BAAFST010000004">
    <property type="protein sequence ID" value="GAB1288554.1"/>
    <property type="molecule type" value="Genomic_DNA"/>
</dbReference>
<organism evidence="10 11">
    <name type="scientific">Apodemus speciosus</name>
    <name type="common">Large Japanese field mouse</name>
    <dbReference type="NCBI Taxonomy" id="105296"/>
    <lineage>
        <taxon>Eukaryota</taxon>
        <taxon>Metazoa</taxon>
        <taxon>Chordata</taxon>
        <taxon>Craniata</taxon>
        <taxon>Vertebrata</taxon>
        <taxon>Euteleostomi</taxon>
        <taxon>Mammalia</taxon>
        <taxon>Eutheria</taxon>
        <taxon>Euarchontoglires</taxon>
        <taxon>Glires</taxon>
        <taxon>Rodentia</taxon>
        <taxon>Myomorpha</taxon>
        <taxon>Muroidea</taxon>
        <taxon>Muridae</taxon>
        <taxon>Murinae</taxon>
        <taxon>Apodemus</taxon>
    </lineage>
</organism>
<dbReference type="PROSITE" id="PS00213">
    <property type="entry name" value="LIPOCALIN"/>
    <property type="match status" value="1"/>
</dbReference>
<feature type="chain" id="PRO_5045437703" evidence="8">
    <location>
        <begin position="19"/>
        <end position="180"/>
    </location>
</feature>
<dbReference type="InterPro" id="IPR022272">
    <property type="entry name" value="Lipocalin_CS"/>
</dbReference>
<name>A0ABQ0ENA9_APOSI</name>
<keyword evidence="5" id="KW-0590">Pheromone-binding</keyword>
<evidence type="ECO:0000313" key="11">
    <source>
        <dbReference type="Proteomes" id="UP001623349"/>
    </source>
</evidence>
<evidence type="ECO:0000256" key="3">
    <source>
        <dbReference type="ARBA" id="ARBA00022525"/>
    </source>
</evidence>